<protein>
    <submittedName>
        <fullName evidence="2">Uncharacterized protein</fullName>
    </submittedName>
</protein>
<proteinExistence type="predicted"/>
<organism evidence="2 3">
    <name type="scientific">Trichostrongylus colubriformis</name>
    <name type="common">Black scour worm</name>
    <dbReference type="NCBI Taxonomy" id="6319"/>
    <lineage>
        <taxon>Eukaryota</taxon>
        <taxon>Metazoa</taxon>
        <taxon>Ecdysozoa</taxon>
        <taxon>Nematoda</taxon>
        <taxon>Chromadorea</taxon>
        <taxon>Rhabditida</taxon>
        <taxon>Rhabditina</taxon>
        <taxon>Rhabditomorpha</taxon>
        <taxon>Strongyloidea</taxon>
        <taxon>Trichostrongylidae</taxon>
        <taxon>Trichostrongylus</taxon>
    </lineage>
</organism>
<dbReference type="Proteomes" id="UP001331761">
    <property type="component" value="Unassembled WGS sequence"/>
</dbReference>
<evidence type="ECO:0000313" key="2">
    <source>
        <dbReference type="EMBL" id="KAK5966978.1"/>
    </source>
</evidence>
<gene>
    <name evidence="2" type="ORF">GCK32_014384</name>
</gene>
<feature type="compositionally biased region" description="Low complexity" evidence="1">
    <location>
        <begin position="156"/>
        <end position="165"/>
    </location>
</feature>
<comment type="caution">
    <text evidence="2">The sequence shown here is derived from an EMBL/GenBank/DDBJ whole genome shotgun (WGS) entry which is preliminary data.</text>
</comment>
<feature type="compositionally biased region" description="Basic and acidic residues" evidence="1">
    <location>
        <begin position="197"/>
        <end position="246"/>
    </location>
</feature>
<dbReference type="AlphaFoldDB" id="A0AAN8IEW3"/>
<evidence type="ECO:0000313" key="3">
    <source>
        <dbReference type="Proteomes" id="UP001331761"/>
    </source>
</evidence>
<reference evidence="2 3" key="1">
    <citation type="submission" date="2019-10" db="EMBL/GenBank/DDBJ databases">
        <title>Assembly and Annotation for the nematode Trichostrongylus colubriformis.</title>
        <authorList>
            <person name="Martin J."/>
        </authorList>
    </citation>
    <scope>NUCLEOTIDE SEQUENCE [LARGE SCALE GENOMIC DNA]</scope>
    <source>
        <strain evidence="2">G859</strain>
        <tissue evidence="2">Whole worm</tissue>
    </source>
</reference>
<evidence type="ECO:0000256" key="1">
    <source>
        <dbReference type="SAM" id="MobiDB-lite"/>
    </source>
</evidence>
<name>A0AAN8IEW3_TRICO</name>
<sequence>MMTEGSIQYHGRADIPRCHSSMQTPMPAAYPVQYQYQYPVPPQGYTTAGGPPTGATMQWNYIQPIPLNFLPPGTIPIPVQDLSKSIAEGTPICPVTVAEQFAQMSVTGGTWGAMTPAAVPMAIPIPNPATFHSAPIDPSQEPHEASVAVVHPMAASEGYESSASSNGTASRRSTSNGQYDITRKRSSSSVTDYDEQIAERKRMEAEDAERERCEEDRIMREKEEKARRQMEEERRRKDEERQKLQEKERIRKTLEEALERAKHEAEITRKARVFKHVLEGSEKSPELERRLLGVDPETGDRILHEVSSF</sequence>
<feature type="region of interest" description="Disordered" evidence="1">
    <location>
        <begin position="156"/>
        <end position="246"/>
    </location>
</feature>
<keyword evidence="3" id="KW-1185">Reference proteome</keyword>
<feature type="compositionally biased region" description="Polar residues" evidence="1">
    <location>
        <begin position="166"/>
        <end position="179"/>
    </location>
</feature>
<dbReference type="EMBL" id="WIXE01022917">
    <property type="protein sequence ID" value="KAK5966978.1"/>
    <property type="molecule type" value="Genomic_DNA"/>
</dbReference>
<accession>A0AAN8IEW3</accession>